<dbReference type="Proteomes" id="UP001153636">
    <property type="component" value="Chromosome 1"/>
</dbReference>
<reference evidence="2" key="1">
    <citation type="submission" date="2022-01" db="EMBL/GenBank/DDBJ databases">
        <authorList>
            <person name="King R."/>
        </authorList>
    </citation>
    <scope>NUCLEOTIDE SEQUENCE</scope>
</reference>
<sequence>MFTVSAFVKITSNVLSYVTHLDAFHKDFTERFEDLLNNLQIPQWIINPYNITAMEKSNMIMQEKHRREAEVQPRLSETKYGNTANKLQLLNADLLIIKIYIKQKLPISPRPSSSTAYAEVSEVRPISPRPSTSAASAKVSGVRPISPSPLISVSDPTEITNGTHEPTPLKKLPSCAVERPISAPPNIPSPFKRNLFWPNPEGVTPKRLKRERLPAVTTSPQVMAYFKSKEEKKKALET</sequence>
<protein>
    <submittedName>
        <fullName evidence="2">Uncharacterized protein</fullName>
    </submittedName>
</protein>
<name>A0A9P0CC80_9CUCU</name>
<gene>
    <name evidence="2" type="ORF">PSYICH_LOCUS1134</name>
</gene>
<feature type="region of interest" description="Disordered" evidence="1">
    <location>
        <begin position="120"/>
        <end position="171"/>
    </location>
</feature>
<dbReference type="EMBL" id="OV651813">
    <property type="protein sequence ID" value="CAH1098521.1"/>
    <property type="molecule type" value="Genomic_DNA"/>
</dbReference>
<evidence type="ECO:0000313" key="2">
    <source>
        <dbReference type="EMBL" id="CAH1098521.1"/>
    </source>
</evidence>
<feature type="region of interest" description="Disordered" evidence="1">
    <location>
        <begin position="183"/>
        <end position="204"/>
    </location>
</feature>
<organism evidence="2 3">
    <name type="scientific">Psylliodes chrysocephalus</name>
    <dbReference type="NCBI Taxonomy" id="3402493"/>
    <lineage>
        <taxon>Eukaryota</taxon>
        <taxon>Metazoa</taxon>
        <taxon>Ecdysozoa</taxon>
        <taxon>Arthropoda</taxon>
        <taxon>Hexapoda</taxon>
        <taxon>Insecta</taxon>
        <taxon>Pterygota</taxon>
        <taxon>Neoptera</taxon>
        <taxon>Endopterygota</taxon>
        <taxon>Coleoptera</taxon>
        <taxon>Polyphaga</taxon>
        <taxon>Cucujiformia</taxon>
        <taxon>Chrysomeloidea</taxon>
        <taxon>Chrysomelidae</taxon>
        <taxon>Galerucinae</taxon>
        <taxon>Alticini</taxon>
        <taxon>Psylliodes</taxon>
    </lineage>
</organism>
<dbReference type="OrthoDB" id="71166at2759"/>
<proteinExistence type="predicted"/>
<accession>A0A9P0CC80</accession>
<evidence type="ECO:0000256" key="1">
    <source>
        <dbReference type="SAM" id="MobiDB-lite"/>
    </source>
</evidence>
<evidence type="ECO:0000313" key="3">
    <source>
        <dbReference type="Proteomes" id="UP001153636"/>
    </source>
</evidence>
<keyword evidence="3" id="KW-1185">Reference proteome</keyword>
<feature type="compositionally biased region" description="Polar residues" evidence="1">
    <location>
        <begin position="149"/>
        <end position="164"/>
    </location>
</feature>
<dbReference type="AlphaFoldDB" id="A0A9P0CC80"/>